<reference evidence="1 2" key="1">
    <citation type="submission" date="2023-10" db="EMBL/GenBank/DDBJ databases">
        <title>Sphingomonas sp. HF-S4 16S ribosomal RNA gene Genome sequencing and assembly.</title>
        <authorList>
            <person name="Lee H."/>
        </authorList>
    </citation>
    <scope>NUCLEOTIDE SEQUENCE [LARGE SCALE GENOMIC DNA]</scope>
    <source>
        <strain evidence="1 2">HF-S4</strain>
    </source>
</reference>
<proteinExistence type="predicted"/>
<organism evidence="1 2">
    <name type="scientific">Sphingomonas agrestis</name>
    <dbReference type="NCBI Taxonomy" id="3080540"/>
    <lineage>
        <taxon>Bacteria</taxon>
        <taxon>Pseudomonadati</taxon>
        <taxon>Pseudomonadota</taxon>
        <taxon>Alphaproteobacteria</taxon>
        <taxon>Sphingomonadales</taxon>
        <taxon>Sphingomonadaceae</taxon>
        <taxon>Sphingomonas</taxon>
    </lineage>
</organism>
<gene>
    <name evidence="1" type="ORF">RZN05_16595</name>
</gene>
<sequence length="52" mass="5933">MEKGYTDISEIEDSQAALRRSIEATKQLAERTDDLLQQHKARVEQDGADRES</sequence>
<keyword evidence="2" id="KW-1185">Reference proteome</keyword>
<comment type="caution">
    <text evidence="1">The sequence shown here is derived from an EMBL/GenBank/DDBJ whole genome shotgun (WGS) entry which is preliminary data.</text>
</comment>
<accession>A0ABU3YB48</accession>
<dbReference type="RefSeq" id="WP_317227798.1">
    <property type="nucleotide sequence ID" value="NZ_JAWJEJ010000002.1"/>
</dbReference>
<protein>
    <submittedName>
        <fullName evidence="1">Uncharacterized protein</fullName>
    </submittedName>
</protein>
<dbReference type="EMBL" id="JAWJEJ010000002">
    <property type="protein sequence ID" value="MDV3458619.1"/>
    <property type="molecule type" value="Genomic_DNA"/>
</dbReference>
<evidence type="ECO:0000313" key="2">
    <source>
        <dbReference type="Proteomes" id="UP001273531"/>
    </source>
</evidence>
<name>A0ABU3YB48_9SPHN</name>
<dbReference type="Proteomes" id="UP001273531">
    <property type="component" value="Unassembled WGS sequence"/>
</dbReference>
<evidence type="ECO:0000313" key="1">
    <source>
        <dbReference type="EMBL" id="MDV3458619.1"/>
    </source>
</evidence>